<evidence type="ECO:0000256" key="5">
    <source>
        <dbReference type="ARBA" id="ARBA00023136"/>
    </source>
</evidence>
<evidence type="ECO:0000256" key="2">
    <source>
        <dbReference type="ARBA" id="ARBA00022448"/>
    </source>
</evidence>
<feature type="transmembrane region" description="Helical" evidence="6">
    <location>
        <begin position="245"/>
        <end position="263"/>
    </location>
</feature>
<evidence type="ECO:0000256" key="3">
    <source>
        <dbReference type="ARBA" id="ARBA00022692"/>
    </source>
</evidence>
<dbReference type="PANTHER" id="PTHR11101:SF80">
    <property type="entry name" value="PHOSPHATE TRANSPORTER"/>
    <property type="match status" value="1"/>
</dbReference>
<dbReference type="GO" id="GO:0005315">
    <property type="term" value="F:phosphate transmembrane transporter activity"/>
    <property type="evidence" value="ECO:0007669"/>
    <property type="project" value="InterPro"/>
</dbReference>
<dbReference type="GO" id="GO:0035435">
    <property type="term" value="P:phosphate ion transmembrane transport"/>
    <property type="evidence" value="ECO:0007669"/>
    <property type="project" value="TreeGrafter"/>
</dbReference>
<keyword evidence="3 6" id="KW-0812">Transmembrane</keyword>
<feature type="transmembrane region" description="Helical" evidence="6">
    <location>
        <begin position="284"/>
        <end position="303"/>
    </location>
</feature>
<evidence type="ECO:0000313" key="7">
    <source>
        <dbReference type="EMBL" id="QKF07108.1"/>
    </source>
</evidence>
<proteinExistence type="inferred from homology"/>
<keyword evidence="4 6" id="KW-1133">Transmembrane helix</keyword>
<comment type="similarity">
    <text evidence="6">Belongs to the inorganic phosphate transporter (PiT) (TC 2.A.20) family.</text>
</comment>
<feature type="transmembrane region" description="Helical" evidence="6">
    <location>
        <begin position="104"/>
        <end position="124"/>
    </location>
</feature>
<dbReference type="Pfam" id="PF01384">
    <property type="entry name" value="PHO4"/>
    <property type="match status" value="2"/>
</dbReference>
<evidence type="ECO:0000256" key="6">
    <source>
        <dbReference type="RuleBase" id="RU363058"/>
    </source>
</evidence>
<keyword evidence="8" id="KW-1185">Reference proteome</keyword>
<dbReference type="KEGG" id="bwa:HLV38_02415"/>
<dbReference type="Proteomes" id="UP000503297">
    <property type="component" value="Chromosome"/>
</dbReference>
<name>A0A6M8J606_9ACTN</name>
<organism evidence="7 8">
    <name type="scientific">Berryella wangjianweii</name>
    <dbReference type="NCBI Taxonomy" id="2734634"/>
    <lineage>
        <taxon>Bacteria</taxon>
        <taxon>Bacillati</taxon>
        <taxon>Actinomycetota</taxon>
        <taxon>Coriobacteriia</taxon>
        <taxon>Eggerthellales</taxon>
        <taxon>Eggerthellaceae</taxon>
        <taxon>Berryella</taxon>
    </lineage>
</organism>
<feature type="transmembrane region" description="Helical" evidence="6">
    <location>
        <begin position="162"/>
        <end position="185"/>
    </location>
</feature>
<sequence>MHGSSVLKGACVELSALSVASAVVTDPILGIVILLCLGATIVNGATDAPNAIATVVGTRAMSPVAAIVLAAVCNFIGLFAITMISTAVAKTIFGMVDFGGDNHAALVALAAAMVAIIVWGAAGWAFGIPTSQSHSLVAGITGAAIALQGGLAGVNGAEWMKVLYGLGLSTFLGFGTGWLFSRLIVLACARANRTRAQSTFRWGQIAAAAGVAVLHGAQDGQKFLSLTMLGILLAMHSSSDMSGGFPLWLVLGASLVMSLGTAIGGRRIIKSVGMDMVKMDQHQGFAACLSACFCIGLATFTGLPISTTHTKTTAIMGVGAEHNVRMVKWGLCGSMVLTWALTFPGCGLLAYVFAHVFLRVF</sequence>
<comment type="subcellular location">
    <subcellularLocation>
        <location evidence="1 6">Membrane</location>
        <topology evidence="1 6">Multi-pass membrane protein</topology>
    </subcellularLocation>
</comment>
<keyword evidence="2 6" id="KW-0813">Transport</keyword>
<protein>
    <recommendedName>
        <fullName evidence="6">Phosphate transporter</fullName>
    </recommendedName>
</protein>
<gene>
    <name evidence="7" type="ORF">HLV38_02415</name>
</gene>
<dbReference type="EMBL" id="CP053716">
    <property type="protein sequence ID" value="QKF07108.1"/>
    <property type="molecule type" value="Genomic_DNA"/>
</dbReference>
<feature type="transmembrane region" description="Helical" evidence="6">
    <location>
        <begin position="336"/>
        <end position="358"/>
    </location>
</feature>
<dbReference type="GO" id="GO:0016020">
    <property type="term" value="C:membrane"/>
    <property type="evidence" value="ECO:0007669"/>
    <property type="project" value="UniProtKB-SubCell"/>
</dbReference>
<keyword evidence="6" id="KW-0592">Phosphate transport</keyword>
<accession>A0A6M8J606</accession>
<evidence type="ECO:0000313" key="8">
    <source>
        <dbReference type="Proteomes" id="UP000503297"/>
    </source>
</evidence>
<dbReference type="PANTHER" id="PTHR11101">
    <property type="entry name" value="PHOSPHATE TRANSPORTER"/>
    <property type="match status" value="1"/>
</dbReference>
<dbReference type="AlphaFoldDB" id="A0A6M8J606"/>
<keyword evidence="5 6" id="KW-0472">Membrane</keyword>
<feature type="transmembrane region" description="Helical" evidence="6">
    <location>
        <begin position="20"/>
        <end position="42"/>
    </location>
</feature>
<reference evidence="8" key="1">
    <citation type="submission" date="2020-05" db="EMBL/GenBank/DDBJ databases">
        <title>Novel species in genus Nocardioides.</title>
        <authorList>
            <person name="Zhang G."/>
        </authorList>
    </citation>
    <scope>NUCLEOTIDE SEQUENCE [LARGE SCALE GENOMIC DNA]</scope>
    <source>
        <strain evidence="8">zg-1050</strain>
    </source>
</reference>
<evidence type="ECO:0000256" key="1">
    <source>
        <dbReference type="ARBA" id="ARBA00004141"/>
    </source>
</evidence>
<evidence type="ECO:0000256" key="4">
    <source>
        <dbReference type="ARBA" id="ARBA00022989"/>
    </source>
</evidence>
<feature type="transmembrane region" description="Helical" evidence="6">
    <location>
        <begin position="136"/>
        <end position="156"/>
    </location>
</feature>
<feature type="transmembrane region" description="Helical" evidence="6">
    <location>
        <begin position="63"/>
        <end position="84"/>
    </location>
</feature>
<dbReference type="InterPro" id="IPR001204">
    <property type="entry name" value="Phos_transporter"/>
</dbReference>